<dbReference type="AlphaFoldDB" id="A0A9X0QEC9"/>
<sequence>MPSAPDTIEKIFAVTPNIRYVALYQQGNLTSRQRSALSSASASESDRFEELFINPALLTLARQRGNLDCGGAKFVLVGYGNFYQLVLDLPDGHASVCFELASNPLSYADTIRTICGNA</sequence>
<dbReference type="Proteomes" id="UP000535182">
    <property type="component" value="Unassembled WGS sequence"/>
</dbReference>
<organism evidence="1 2">
    <name type="scientific">Tunturiibacter gelidiferens</name>
    <dbReference type="NCBI Taxonomy" id="3069689"/>
    <lineage>
        <taxon>Bacteria</taxon>
        <taxon>Pseudomonadati</taxon>
        <taxon>Acidobacteriota</taxon>
        <taxon>Terriglobia</taxon>
        <taxon>Terriglobales</taxon>
        <taxon>Acidobacteriaceae</taxon>
        <taxon>Tunturiibacter</taxon>
    </lineage>
</organism>
<protein>
    <submittedName>
        <fullName evidence="1">Uncharacterized protein</fullName>
    </submittedName>
</protein>
<dbReference type="RefSeq" id="WP_183976769.1">
    <property type="nucleotide sequence ID" value="NZ_JACHEB010000005.1"/>
</dbReference>
<keyword evidence="2" id="KW-1185">Reference proteome</keyword>
<accession>A0A9X0QEC9</accession>
<comment type="caution">
    <text evidence="1">The sequence shown here is derived from an EMBL/GenBank/DDBJ whole genome shotgun (WGS) entry which is preliminary data.</text>
</comment>
<evidence type="ECO:0000313" key="2">
    <source>
        <dbReference type="Proteomes" id="UP000535182"/>
    </source>
</evidence>
<name>A0A9X0QEC9_9BACT</name>
<proteinExistence type="predicted"/>
<gene>
    <name evidence="1" type="ORF">HDF14_002458</name>
</gene>
<reference evidence="1 2" key="1">
    <citation type="submission" date="2020-08" db="EMBL/GenBank/DDBJ databases">
        <title>Genomic Encyclopedia of Type Strains, Phase IV (KMG-V): Genome sequencing to study the core and pangenomes of soil and plant-associated prokaryotes.</title>
        <authorList>
            <person name="Whitman W."/>
        </authorList>
    </citation>
    <scope>NUCLEOTIDE SEQUENCE [LARGE SCALE GENOMIC DNA]</scope>
    <source>
        <strain evidence="1 2">X5P2</strain>
    </source>
</reference>
<evidence type="ECO:0000313" key="1">
    <source>
        <dbReference type="EMBL" id="MBB5328842.1"/>
    </source>
</evidence>
<dbReference type="EMBL" id="JACHEB010000005">
    <property type="protein sequence ID" value="MBB5328842.1"/>
    <property type="molecule type" value="Genomic_DNA"/>
</dbReference>